<organism evidence="2 3">
    <name type="scientific">Paenibacillus glucanolyticus</name>
    <dbReference type="NCBI Taxonomy" id="59843"/>
    <lineage>
        <taxon>Bacteria</taxon>
        <taxon>Bacillati</taxon>
        <taxon>Bacillota</taxon>
        <taxon>Bacilli</taxon>
        <taxon>Bacillales</taxon>
        <taxon>Paenibacillaceae</taxon>
        <taxon>Paenibacillus</taxon>
    </lineage>
</organism>
<comment type="caution">
    <text evidence="2">The sequence shown here is derived from an EMBL/GenBank/DDBJ whole genome shotgun (WGS) entry which is preliminary data.</text>
</comment>
<reference evidence="2" key="1">
    <citation type="journal article" date="2016" name="Genome Announc.">
        <title>Draft genomes of two strains of Paenibacillus glucanolyticus with capability to degrade lignocellulose.</title>
        <authorList>
            <person name="Mathews S.L."/>
            <person name="Pawlak J."/>
            <person name="Grunden A.M."/>
        </authorList>
    </citation>
    <scope>NUCLEOTIDE SEQUENCE [LARGE SCALE GENOMIC DNA]</scope>
    <source>
        <strain evidence="2">SLM1</strain>
    </source>
</reference>
<dbReference type="Proteomes" id="UP000076796">
    <property type="component" value="Unassembled WGS sequence"/>
</dbReference>
<sequence>MFIIFVGAVLGVMQTLLNFIIVDKEESKFKKMYDTAGASYYFRGSVIFFIVIIGIAIISFLDIITAAAIQRMFLVSLIIALALRAYMEWKYLRNTNQHKATLILLGTLLLFSVFFFLLK</sequence>
<dbReference type="AlphaFoldDB" id="A0A163J7F6"/>
<protein>
    <recommendedName>
        <fullName evidence="4">DUF4181 domain-containing protein</fullName>
    </recommendedName>
</protein>
<dbReference type="InterPro" id="IPR025441">
    <property type="entry name" value="DUF4181"/>
</dbReference>
<keyword evidence="1" id="KW-0812">Transmembrane</keyword>
<gene>
    <name evidence="2" type="ORF">AWU65_11045</name>
</gene>
<feature type="transmembrane region" description="Helical" evidence="1">
    <location>
        <begin position="99"/>
        <end position="118"/>
    </location>
</feature>
<dbReference type="Pfam" id="PF13789">
    <property type="entry name" value="DUF4181"/>
    <property type="match status" value="1"/>
</dbReference>
<accession>A0A163J7F6</accession>
<evidence type="ECO:0008006" key="4">
    <source>
        <dbReference type="Google" id="ProtNLM"/>
    </source>
</evidence>
<feature type="transmembrane region" description="Helical" evidence="1">
    <location>
        <begin position="42"/>
        <end position="61"/>
    </location>
</feature>
<proteinExistence type="predicted"/>
<evidence type="ECO:0000313" key="3">
    <source>
        <dbReference type="Proteomes" id="UP000076796"/>
    </source>
</evidence>
<dbReference type="RefSeq" id="WP_006207605.1">
    <property type="nucleotide sequence ID" value="NZ_CP147845.1"/>
</dbReference>
<keyword evidence="1" id="KW-1133">Transmembrane helix</keyword>
<keyword evidence="3" id="KW-1185">Reference proteome</keyword>
<dbReference type="EMBL" id="LWMH01000001">
    <property type="protein sequence ID" value="KZS46413.1"/>
    <property type="molecule type" value="Genomic_DNA"/>
</dbReference>
<evidence type="ECO:0000256" key="1">
    <source>
        <dbReference type="SAM" id="Phobius"/>
    </source>
</evidence>
<keyword evidence="1" id="KW-0472">Membrane</keyword>
<dbReference type="OrthoDB" id="2626526at2"/>
<evidence type="ECO:0000313" key="2">
    <source>
        <dbReference type="EMBL" id="KZS46413.1"/>
    </source>
</evidence>
<dbReference type="GeneID" id="97558277"/>
<feature type="transmembrane region" description="Helical" evidence="1">
    <location>
        <begin position="68"/>
        <end position="87"/>
    </location>
</feature>
<name>A0A163J7F6_9BACL</name>